<comment type="caution">
    <text evidence="1">The sequence shown here is derived from an EMBL/GenBank/DDBJ whole genome shotgun (WGS) entry which is preliminary data.</text>
</comment>
<accession>A0AAV4VZR7</accession>
<sequence length="122" mass="13794">MLSVSFKVKQRRWNKVFSVLFKGNKKGYKLSVSKSVEENKLSERKASAAAISAHQSSGRSQAVGWAYKAAFRPTLERFTYGEACRRTAQNFPASSDVHQAVTRYLTESSKNFLSLRQKINAR</sequence>
<dbReference type="Proteomes" id="UP001054945">
    <property type="component" value="Unassembled WGS sequence"/>
</dbReference>
<proteinExistence type="predicted"/>
<name>A0AAV4VZR7_CAEEX</name>
<gene>
    <name evidence="1" type="ORF">CEXT_44381</name>
</gene>
<dbReference type="EMBL" id="BPLR01015423">
    <property type="protein sequence ID" value="GIY75970.1"/>
    <property type="molecule type" value="Genomic_DNA"/>
</dbReference>
<evidence type="ECO:0000313" key="1">
    <source>
        <dbReference type="EMBL" id="GIY75970.1"/>
    </source>
</evidence>
<evidence type="ECO:0000313" key="2">
    <source>
        <dbReference type="Proteomes" id="UP001054945"/>
    </source>
</evidence>
<protein>
    <submittedName>
        <fullName evidence="1">Uncharacterized protein</fullName>
    </submittedName>
</protein>
<reference evidence="1 2" key="1">
    <citation type="submission" date="2021-06" db="EMBL/GenBank/DDBJ databases">
        <title>Caerostris extrusa draft genome.</title>
        <authorList>
            <person name="Kono N."/>
            <person name="Arakawa K."/>
        </authorList>
    </citation>
    <scope>NUCLEOTIDE SEQUENCE [LARGE SCALE GENOMIC DNA]</scope>
</reference>
<dbReference type="AlphaFoldDB" id="A0AAV4VZR7"/>
<keyword evidence="2" id="KW-1185">Reference proteome</keyword>
<organism evidence="1 2">
    <name type="scientific">Caerostris extrusa</name>
    <name type="common">Bark spider</name>
    <name type="synonym">Caerostris bankana</name>
    <dbReference type="NCBI Taxonomy" id="172846"/>
    <lineage>
        <taxon>Eukaryota</taxon>
        <taxon>Metazoa</taxon>
        <taxon>Ecdysozoa</taxon>
        <taxon>Arthropoda</taxon>
        <taxon>Chelicerata</taxon>
        <taxon>Arachnida</taxon>
        <taxon>Araneae</taxon>
        <taxon>Araneomorphae</taxon>
        <taxon>Entelegynae</taxon>
        <taxon>Araneoidea</taxon>
        <taxon>Araneidae</taxon>
        <taxon>Caerostris</taxon>
    </lineage>
</organism>